<protein>
    <submittedName>
        <fullName evidence="1">Uncharacterized protein</fullName>
    </submittedName>
</protein>
<gene>
    <name evidence="1" type="ORF">EXU32_10795</name>
</gene>
<dbReference type="KEGG" id="jli:EXU32_10795"/>
<dbReference type="RefSeq" id="WP_130629909.1">
    <property type="nucleotide sequence ID" value="NZ_CP036164.1"/>
</dbReference>
<name>A0A4P6MSI9_9MICO</name>
<organism evidence="1 2">
    <name type="scientific">Janibacter limosus</name>
    <dbReference type="NCBI Taxonomy" id="53458"/>
    <lineage>
        <taxon>Bacteria</taxon>
        <taxon>Bacillati</taxon>
        <taxon>Actinomycetota</taxon>
        <taxon>Actinomycetes</taxon>
        <taxon>Micrococcales</taxon>
        <taxon>Intrasporangiaceae</taxon>
        <taxon>Janibacter</taxon>
    </lineage>
</organism>
<reference evidence="1 2" key="1">
    <citation type="submission" date="2019-02" db="EMBL/GenBank/DDBJ databases">
        <title>Genomic data mining of an Antarctic deep-sea actinobacterium, Janibacterlimosus P3-3-X1.</title>
        <authorList>
            <person name="Liao L."/>
            <person name="Chen B."/>
        </authorList>
    </citation>
    <scope>NUCLEOTIDE SEQUENCE [LARGE SCALE GENOMIC DNA]</scope>
    <source>
        <strain evidence="1 2">P3-3-X1</strain>
    </source>
</reference>
<dbReference type="EMBL" id="CP036164">
    <property type="protein sequence ID" value="QBF46691.1"/>
    <property type="molecule type" value="Genomic_DNA"/>
</dbReference>
<proteinExistence type="predicted"/>
<evidence type="ECO:0000313" key="2">
    <source>
        <dbReference type="Proteomes" id="UP000290408"/>
    </source>
</evidence>
<keyword evidence="2" id="KW-1185">Reference proteome</keyword>
<sequence>MTKRMRFRVDPDVPVRRWQMALTFGDDVPHSKSAVVVVHPRDPDGEPIHSLRREGWFYSERFDANFAYLPASPPGQEILLPPQESDVYVSEIEVEVRPFNSPQLDVTTVGPLIFLPMDDDAPTETTVAAYLAEEIDD</sequence>
<dbReference type="AlphaFoldDB" id="A0A4P6MSI9"/>
<dbReference type="Proteomes" id="UP000290408">
    <property type="component" value="Chromosome"/>
</dbReference>
<accession>A0A4P6MSI9</accession>
<evidence type="ECO:0000313" key="1">
    <source>
        <dbReference type="EMBL" id="QBF46691.1"/>
    </source>
</evidence>